<comment type="subcellular location">
    <subcellularLocation>
        <location evidence="1">Cell membrane</location>
        <topology evidence="1">Multi-pass membrane protein</topology>
    </subcellularLocation>
</comment>
<protein>
    <submittedName>
        <fullName evidence="8">MFS transporter</fullName>
    </submittedName>
</protein>
<keyword evidence="3 6" id="KW-0812">Transmembrane</keyword>
<dbReference type="AlphaFoldDB" id="A0A917RHJ0"/>
<evidence type="ECO:0000256" key="1">
    <source>
        <dbReference type="ARBA" id="ARBA00004651"/>
    </source>
</evidence>
<evidence type="ECO:0000259" key="7">
    <source>
        <dbReference type="PROSITE" id="PS50850"/>
    </source>
</evidence>
<evidence type="ECO:0000256" key="5">
    <source>
        <dbReference type="ARBA" id="ARBA00023136"/>
    </source>
</evidence>
<evidence type="ECO:0000313" key="8">
    <source>
        <dbReference type="EMBL" id="GGL08231.1"/>
    </source>
</evidence>
<feature type="domain" description="Major facilitator superfamily (MFS) profile" evidence="7">
    <location>
        <begin position="12"/>
        <end position="383"/>
    </location>
</feature>
<feature type="transmembrane region" description="Helical" evidence="6">
    <location>
        <begin position="164"/>
        <end position="186"/>
    </location>
</feature>
<comment type="caution">
    <text evidence="8">The sequence shown here is derived from an EMBL/GenBank/DDBJ whole genome shotgun (WGS) entry which is preliminary data.</text>
</comment>
<dbReference type="InterPro" id="IPR036259">
    <property type="entry name" value="MFS_trans_sf"/>
</dbReference>
<feature type="transmembrane region" description="Helical" evidence="6">
    <location>
        <begin position="136"/>
        <end position="158"/>
    </location>
</feature>
<name>A0A917RHJ0_9ACTN</name>
<reference evidence="8" key="1">
    <citation type="journal article" date="2014" name="Int. J. Syst. Evol. Microbiol.">
        <title>Complete genome sequence of Corynebacterium casei LMG S-19264T (=DSM 44701T), isolated from a smear-ripened cheese.</title>
        <authorList>
            <consortium name="US DOE Joint Genome Institute (JGI-PGF)"/>
            <person name="Walter F."/>
            <person name="Albersmeier A."/>
            <person name="Kalinowski J."/>
            <person name="Ruckert C."/>
        </authorList>
    </citation>
    <scope>NUCLEOTIDE SEQUENCE</scope>
    <source>
        <strain evidence="8">JCM 13064</strain>
    </source>
</reference>
<feature type="transmembrane region" description="Helical" evidence="6">
    <location>
        <begin position="329"/>
        <end position="352"/>
    </location>
</feature>
<dbReference type="PROSITE" id="PS50850">
    <property type="entry name" value="MFS"/>
    <property type="match status" value="1"/>
</dbReference>
<dbReference type="PANTHER" id="PTHR43124">
    <property type="entry name" value="PURINE EFFLUX PUMP PBUE"/>
    <property type="match status" value="1"/>
</dbReference>
<dbReference type="SUPFAM" id="SSF103473">
    <property type="entry name" value="MFS general substrate transporter"/>
    <property type="match status" value="1"/>
</dbReference>
<dbReference type="InterPro" id="IPR020846">
    <property type="entry name" value="MFS_dom"/>
</dbReference>
<proteinExistence type="predicted"/>
<feature type="transmembrane region" description="Helical" evidence="6">
    <location>
        <begin position="235"/>
        <end position="259"/>
    </location>
</feature>
<dbReference type="Pfam" id="PF07690">
    <property type="entry name" value="MFS_1"/>
    <property type="match status" value="1"/>
</dbReference>
<organism evidence="8 9">
    <name type="scientific">Sphaerisporangium melleum</name>
    <dbReference type="NCBI Taxonomy" id="321316"/>
    <lineage>
        <taxon>Bacteria</taxon>
        <taxon>Bacillati</taxon>
        <taxon>Actinomycetota</taxon>
        <taxon>Actinomycetes</taxon>
        <taxon>Streptosporangiales</taxon>
        <taxon>Streptosporangiaceae</taxon>
        <taxon>Sphaerisporangium</taxon>
    </lineage>
</organism>
<dbReference type="PANTHER" id="PTHR43124:SF3">
    <property type="entry name" value="CHLORAMPHENICOL EFFLUX PUMP RV0191"/>
    <property type="match status" value="1"/>
</dbReference>
<feature type="transmembrane region" description="Helical" evidence="6">
    <location>
        <begin position="207"/>
        <end position="229"/>
    </location>
</feature>
<evidence type="ECO:0000313" key="9">
    <source>
        <dbReference type="Proteomes" id="UP000645217"/>
    </source>
</evidence>
<evidence type="ECO:0000256" key="3">
    <source>
        <dbReference type="ARBA" id="ARBA00022692"/>
    </source>
</evidence>
<evidence type="ECO:0000256" key="2">
    <source>
        <dbReference type="ARBA" id="ARBA00022475"/>
    </source>
</evidence>
<feature type="transmembrane region" description="Helical" evidence="6">
    <location>
        <begin position="296"/>
        <end position="317"/>
    </location>
</feature>
<accession>A0A917RHJ0</accession>
<feature type="transmembrane region" description="Helical" evidence="6">
    <location>
        <begin position="100"/>
        <end position="124"/>
    </location>
</feature>
<keyword evidence="2" id="KW-1003">Cell membrane</keyword>
<evidence type="ECO:0000256" key="4">
    <source>
        <dbReference type="ARBA" id="ARBA00022989"/>
    </source>
</evidence>
<dbReference type="CDD" id="cd17324">
    <property type="entry name" value="MFS_NepI_like"/>
    <property type="match status" value="1"/>
</dbReference>
<keyword evidence="9" id="KW-1185">Reference proteome</keyword>
<feature type="transmembrane region" description="Helical" evidence="6">
    <location>
        <begin position="7"/>
        <end position="26"/>
    </location>
</feature>
<evidence type="ECO:0000256" key="6">
    <source>
        <dbReference type="SAM" id="Phobius"/>
    </source>
</evidence>
<dbReference type="GO" id="GO:0005886">
    <property type="term" value="C:plasma membrane"/>
    <property type="evidence" value="ECO:0007669"/>
    <property type="project" value="UniProtKB-SubCell"/>
</dbReference>
<dbReference type="Gene3D" id="1.20.1250.20">
    <property type="entry name" value="MFS general substrate transporter like domains"/>
    <property type="match status" value="2"/>
</dbReference>
<feature type="transmembrane region" description="Helical" evidence="6">
    <location>
        <begin position="358"/>
        <end position="377"/>
    </location>
</feature>
<sequence>MDGRSTARAVAALIALSASTFLYVTTEMLPIGLLTLISDDLSASPSAVGMLVTGYGLMVVLATIPLTQLTRRVPRRLLMSGLLAVFVLAGLLSAAATDYTVLLCARIATALSQALFWAVVVPTATSMFPPRVHGRVISVVFAGSSLAAVLGVPAGIWLGQQAGWRSSFLALSAVGLLTLIVVASLVPAIRPAQGAAARGATPDARQYWLLMAMTTLATTGTFTAFTYVTPFLTEVGGFTAAAIGPLLLIRGIAGIAGVAIGGELADRTPRAALVVPVAVQAACLLGLYAAGDTPVAAAGLIALSGLAFSALTTALSTRVLQIAPRSVDLAAAGASTTVNIGITAGAFIGGILLGTSGIRSTLLVGGLLSLAALILVIRNPARPPAPEPASAPLPEPVTQARV</sequence>
<gene>
    <name evidence="8" type="ORF">GCM10007964_58060</name>
</gene>
<keyword evidence="5 6" id="KW-0472">Membrane</keyword>
<keyword evidence="4 6" id="KW-1133">Transmembrane helix</keyword>
<feature type="transmembrane region" description="Helical" evidence="6">
    <location>
        <begin position="77"/>
        <end position="94"/>
    </location>
</feature>
<dbReference type="InterPro" id="IPR011701">
    <property type="entry name" value="MFS"/>
</dbReference>
<reference evidence="8" key="2">
    <citation type="submission" date="2020-09" db="EMBL/GenBank/DDBJ databases">
        <authorList>
            <person name="Sun Q."/>
            <person name="Ohkuma M."/>
        </authorList>
    </citation>
    <scope>NUCLEOTIDE SEQUENCE</scope>
    <source>
        <strain evidence="8">JCM 13064</strain>
    </source>
</reference>
<dbReference type="EMBL" id="BMNT01000037">
    <property type="protein sequence ID" value="GGL08231.1"/>
    <property type="molecule type" value="Genomic_DNA"/>
</dbReference>
<dbReference type="Proteomes" id="UP000645217">
    <property type="component" value="Unassembled WGS sequence"/>
</dbReference>
<feature type="transmembrane region" description="Helical" evidence="6">
    <location>
        <begin position="271"/>
        <end position="290"/>
    </location>
</feature>
<dbReference type="GO" id="GO:0022857">
    <property type="term" value="F:transmembrane transporter activity"/>
    <property type="evidence" value="ECO:0007669"/>
    <property type="project" value="InterPro"/>
</dbReference>
<dbReference type="InterPro" id="IPR050189">
    <property type="entry name" value="MFS_Efflux_Transporters"/>
</dbReference>
<dbReference type="RefSeq" id="WP_189166227.1">
    <property type="nucleotide sequence ID" value="NZ_BMNT01000037.1"/>
</dbReference>
<feature type="transmembrane region" description="Helical" evidence="6">
    <location>
        <begin position="46"/>
        <end position="65"/>
    </location>
</feature>